<sequence length="234" mass="25394">MSTLTMGENVFVHLEDIAAPTRADFVQQMSEAQPDVPPPIHYHHSYLTLTPPGALEQLIGQLKARWVPVRQATVSGSSQKTQAAQQLTVDGRIFAIGTDWIVRAGNVILSGGAVRGMLLEAEYLPLTNLHTDTPDGTSELLSSLILSVLPTVEGSKIVAVTVGDSQWEEVLNAPEDDIDLESTKSKPAEESDDIFVYGDQDISAKPGKGEWVGIERDRRSAFMIMGTLRSEGIL</sequence>
<evidence type="ECO:0000256" key="2">
    <source>
        <dbReference type="ARBA" id="ARBA00010743"/>
    </source>
</evidence>
<accession>A0AAD5YGT5</accession>
<reference evidence="5" key="1">
    <citation type="submission" date="2022-07" db="EMBL/GenBank/DDBJ databases">
        <title>Genome Sequence of Physisporinus lineatus.</title>
        <authorList>
            <person name="Buettner E."/>
        </authorList>
    </citation>
    <scope>NUCLEOTIDE SEQUENCE</scope>
    <source>
        <strain evidence="5">VT162</strain>
    </source>
</reference>
<keyword evidence="4" id="KW-0804">Transcription</keyword>
<name>A0AAD5YGT5_9APHY</name>
<comment type="subunit">
    <text evidence="4">Component of the Mediator complex.</text>
</comment>
<dbReference type="EMBL" id="JANAWD010000185">
    <property type="protein sequence ID" value="KAJ3484541.1"/>
    <property type="molecule type" value="Genomic_DNA"/>
</dbReference>
<evidence type="ECO:0000256" key="1">
    <source>
        <dbReference type="ARBA" id="ARBA00004123"/>
    </source>
</evidence>
<dbReference type="InterPro" id="IPR013921">
    <property type="entry name" value="Mediator_Med20"/>
</dbReference>
<keyword evidence="4" id="KW-0805">Transcription regulation</keyword>
<dbReference type="Proteomes" id="UP001212997">
    <property type="component" value="Unassembled WGS sequence"/>
</dbReference>
<dbReference type="GO" id="GO:0006357">
    <property type="term" value="P:regulation of transcription by RNA polymerase II"/>
    <property type="evidence" value="ECO:0007669"/>
    <property type="project" value="InterPro"/>
</dbReference>
<dbReference type="AlphaFoldDB" id="A0AAD5YGT5"/>
<dbReference type="Pfam" id="PF08612">
    <property type="entry name" value="Med20"/>
    <property type="match status" value="1"/>
</dbReference>
<comment type="subcellular location">
    <subcellularLocation>
        <location evidence="1 4">Nucleus</location>
    </subcellularLocation>
</comment>
<evidence type="ECO:0000256" key="3">
    <source>
        <dbReference type="ARBA" id="ARBA00023242"/>
    </source>
</evidence>
<evidence type="ECO:0000313" key="5">
    <source>
        <dbReference type="EMBL" id="KAJ3484541.1"/>
    </source>
</evidence>
<evidence type="ECO:0000256" key="4">
    <source>
        <dbReference type="RuleBase" id="RU364152"/>
    </source>
</evidence>
<comment type="function">
    <text evidence="4">Component of the Mediator complex, a coactivator involved in the regulated transcription of nearly all RNA polymerase II-dependent genes. Mediator functions as a bridge to convey information from gene-specific regulatory proteins to the basal RNA polymerase II transcription machinery. Mediator is recruited to promoters by direct interactions with regulatory proteins and serves as a scaffold for the assembly of a functional preinitiation complex with RNA polymerase II and the general transcription factors.</text>
</comment>
<protein>
    <recommendedName>
        <fullName evidence="4">Mediator of RNA polymerase II transcription subunit 20</fullName>
    </recommendedName>
    <alternativeName>
        <fullName evidence="4">Mediator complex subunit 20</fullName>
    </alternativeName>
</protein>
<comment type="caution">
    <text evidence="5">The sequence shown here is derived from an EMBL/GenBank/DDBJ whole genome shotgun (WGS) entry which is preliminary data.</text>
</comment>
<dbReference type="GO" id="GO:0016592">
    <property type="term" value="C:mediator complex"/>
    <property type="evidence" value="ECO:0007669"/>
    <property type="project" value="InterPro"/>
</dbReference>
<organism evidence="5 6">
    <name type="scientific">Meripilus lineatus</name>
    <dbReference type="NCBI Taxonomy" id="2056292"/>
    <lineage>
        <taxon>Eukaryota</taxon>
        <taxon>Fungi</taxon>
        <taxon>Dikarya</taxon>
        <taxon>Basidiomycota</taxon>
        <taxon>Agaricomycotina</taxon>
        <taxon>Agaricomycetes</taxon>
        <taxon>Polyporales</taxon>
        <taxon>Meripilaceae</taxon>
        <taxon>Meripilus</taxon>
    </lineage>
</organism>
<keyword evidence="6" id="KW-1185">Reference proteome</keyword>
<keyword evidence="4" id="KW-0010">Activator</keyword>
<comment type="similarity">
    <text evidence="2 4">Belongs to the Mediator complex subunit 20 family.</text>
</comment>
<keyword evidence="3 4" id="KW-0539">Nucleus</keyword>
<dbReference type="GO" id="GO:0003712">
    <property type="term" value="F:transcription coregulator activity"/>
    <property type="evidence" value="ECO:0007669"/>
    <property type="project" value="InterPro"/>
</dbReference>
<evidence type="ECO:0000313" key="6">
    <source>
        <dbReference type="Proteomes" id="UP001212997"/>
    </source>
</evidence>
<gene>
    <name evidence="4" type="primary">MED20</name>
    <name evidence="5" type="ORF">NLI96_g5575</name>
</gene>
<proteinExistence type="inferred from homology"/>